<evidence type="ECO:0000313" key="4">
    <source>
        <dbReference type="Proteomes" id="UP000594454"/>
    </source>
</evidence>
<dbReference type="GO" id="GO:0006796">
    <property type="term" value="P:phosphate-containing compound metabolic process"/>
    <property type="evidence" value="ECO:0007669"/>
    <property type="project" value="UniProtKB-ARBA"/>
</dbReference>
<dbReference type="GO" id="GO:0016798">
    <property type="term" value="F:hydrolase activity, acting on glycosyl bonds"/>
    <property type="evidence" value="ECO:0007669"/>
    <property type="project" value="TreeGrafter"/>
</dbReference>
<organism evidence="3 4">
    <name type="scientific">Hermetia illucens</name>
    <name type="common">Black soldier fly</name>
    <dbReference type="NCBI Taxonomy" id="343691"/>
    <lineage>
        <taxon>Eukaryota</taxon>
        <taxon>Metazoa</taxon>
        <taxon>Ecdysozoa</taxon>
        <taxon>Arthropoda</taxon>
        <taxon>Hexapoda</taxon>
        <taxon>Insecta</taxon>
        <taxon>Pterygota</taxon>
        <taxon>Neoptera</taxon>
        <taxon>Endopterygota</taxon>
        <taxon>Diptera</taxon>
        <taxon>Brachycera</taxon>
        <taxon>Stratiomyomorpha</taxon>
        <taxon>Stratiomyidae</taxon>
        <taxon>Hermetiinae</taxon>
        <taxon>Hermetia</taxon>
    </lineage>
</organism>
<evidence type="ECO:0000313" key="3">
    <source>
        <dbReference type="EMBL" id="CAD7092910.1"/>
    </source>
</evidence>
<dbReference type="InParanoid" id="A0A7R8V6C6"/>
<dbReference type="AlphaFoldDB" id="A0A7R8V6C6"/>
<dbReference type="Pfam" id="PF00294">
    <property type="entry name" value="PfkB"/>
    <property type="match status" value="1"/>
</dbReference>
<reference evidence="3 4" key="1">
    <citation type="submission" date="2020-11" db="EMBL/GenBank/DDBJ databases">
        <authorList>
            <person name="Wallbank WR R."/>
            <person name="Pardo Diaz C."/>
            <person name="Kozak K."/>
            <person name="Martin S."/>
            <person name="Jiggins C."/>
            <person name="Moest M."/>
            <person name="Warren A I."/>
            <person name="Generalovic N T."/>
            <person name="Byers J.R.P. K."/>
            <person name="Montejo-Kovacevich G."/>
            <person name="Yen C E."/>
        </authorList>
    </citation>
    <scope>NUCLEOTIDE SEQUENCE [LARGE SCALE GENOMIC DNA]</scope>
</reference>
<protein>
    <recommendedName>
        <fullName evidence="2">Carbohydrate kinase PfkB domain-containing protein</fullName>
    </recommendedName>
</protein>
<proteinExistence type="predicted"/>
<dbReference type="Gene3D" id="3.40.1190.20">
    <property type="match status" value="1"/>
</dbReference>
<evidence type="ECO:0000256" key="1">
    <source>
        <dbReference type="ARBA" id="ARBA00022723"/>
    </source>
</evidence>
<dbReference type="SUPFAM" id="SSF53613">
    <property type="entry name" value="Ribokinase-like"/>
    <property type="match status" value="1"/>
</dbReference>
<dbReference type="PANTHER" id="PTHR42909">
    <property type="entry name" value="ZGC:136858"/>
    <property type="match status" value="1"/>
</dbReference>
<evidence type="ECO:0000259" key="2">
    <source>
        <dbReference type="Pfam" id="PF00294"/>
    </source>
</evidence>
<sequence length="151" mass="16210">MLYLDGATYKSKSFLSGGGVGRNIAEGLYKLHGGVHLISAIGNDESGNSLNSYLPKTATAGVIRDPNNATSICAVICDKLGDCKLVLGDMKIHGSITPELVMENELTMSTAPLIVMDANVEVNTMEAVLGLARKYNKPGKYHKRYLQALHE</sequence>
<dbReference type="GO" id="GO:0005737">
    <property type="term" value="C:cytoplasm"/>
    <property type="evidence" value="ECO:0007669"/>
    <property type="project" value="TreeGrafter"/>
</dbReference>
<dbReference type="GO" id="GO:0004730">
    <property type="term" value="F:pseudouridylate synthase activity"/>
    <property type="evidence" value="ECO:0007669"/>
    <property type="project" value="TreeGrafter"/>
</dbReference>
<accession>A0A7R8V6C6</accession>
<gene>
    <name evidence="3" type="ORF">HERILL_LOCUS15237</name>
</gene>
<dbReference type="GO" id="GO:0046872">
    <property type="term" value="F:metal ion binding"/>
    <property type="evidence" value="ECO:0007669"/>
    <property type="project" value="UniProtKB-KW"/>
</dbReference>
<name>A0A7R8V6C6_HERIL</name>
<dbReference type="EMBL" id="LR899014">
    <property type="protein sequence ID" value="CAD7092910.1"/>
    <property type="molecule type" value="Genomic_DNA"/>
</dbReference>
<dbReference type="InterPro" id="IPR029056">
    <property type="entry name" value="Ribokinase-like"/>
</dbReference>
<dbReference type="InterPro" id="IPR011611">
    <property type="entry name" value="PfkB_dom"/>
</dbReference>
<keyword evidence="1" id="KW-0479">Metal-binding</keyword>
<dbReference type="PANTHER" id="PTHR42909:SF1">
    <property type="entry name" value="CARBOHYDRATE KINASE PFKB DOMAIN-CONTAINING PROTEIN"/>
    <property type="match status" value="1"/>
</dbReference>
<dbReference type="Proteomes" id="UP000594454">
    <property type="component" value="Chromosome 6"/>
</dbReference>
<feature type="domain" description="Carbohydrate kinase PfkB" evidence="2">
    <location>
        <begin position="16"/>
        <end position="137"/>
    </location>
</feature>
<keyword evidence="4" id="KW-1185">Reference proteome</keyword>